<accession>A0ACB8SY40</accession>
<evidence type="ECO:0000313" key="1">
    <source>
        <dbReference type="EMBL" id="KAI0061355.1"/>
    </source>
</evidence>
<comment type="caution">
    <text evidence="1">The sequence shown here is derived from an EMBL/GenBank/DDBJ whole genome shotgun (WGS) entry which is preliminary data.</text>
</comment>
<organism evidence="1 2">
    <name type="scientific">Artomyces pyxidatus</name>
    <dbReference type="NCBI Taxonomy" id="48021"/>
    <lineage>
        <taxon>Eukaryota</taxon>
        <taxon>Fungi</taxon>
        <taxon>Dikarya</taxon>
        <taxon>Basidiomycota</taxon>
        <taxon>Agaricomycotina</taxon>
        <taxon>Agaricomycetes</taxon>
        <taxon>Russulales</taxon>
        <taxon>Auriscalpiaceae</taxon>
        <taxon>Artomyces</taxon>
    </lineage>
</organism>
<name>A0ACB8SY40_9AGAM</name>
<proteinExistence type="predicted"/>
<reference evidence="1" key="2">
    <citation type="journal article" date="2022" name="New Phytol.">
        <title>Evolutionary transition to the ectomycorrhizal habit in the genomes of a hyperdiverse lineage of mushroom-forming fungi.</title>
        <authorList>
            <person name="Looney B."/>
            <person name="Miyauchi S."/>
            <person name="Morin E."/>
            <person name="Drula E."/>
            <person name="Courty P.E."/>
            <person name="Kohler A."/>
            <person name="Kuo A."/>
            <person name="LaButti K."/>
            <person name="Pangilinan J."/>
            <person name="Lipzen A."/>
            <person name="Riley R."/>
            <person name="Andreopoulos W."/>
            <person name="He G."/>
            <person name="Johnson J."/>
            <person name="Nolan M."/>
            <person name="Tritt A."/>
            <person name="Barry K.W."/>
            <person name="Grigoriev I.V."/>
            <person name="Nagy L.G."/>
            <person name="Hibbett D."/>
            <person name="Henrissat B."/>
            <person name="Matheny P.B."/>
            <person name="Labbe J."/>
            <person name="Martin F.M."/>
        </authorList>
    </citation>
    <scope>NUCLEOTIDE SEQUENCE</scope>
    <source>
        <strain evidence="1">HHB10654</strain>
    </source>
</reference>
<dbReference type="EMBL" id="MU277213">
    <property type="protein sequence ID" value="KAI0061355.1"/>
    <property type="molecule type" value="Genomic_DNA"/>
</dbReference>
<dbReference type="Proteomes" id="UP000814140">
    <property type="component" value="Unassembled WGS sequence"/>
</dbReference>
<gene>
    <name evidence="1" type="ORF">BV25DRAFT_1917022</name>
</gene>
<evidence type="ECO:0000313" key="2">
    <source>
        <dbReference type="Proteomes" id="UP000814140"/>
    </source>
</evidence>
<keyword evidence="2" id="KW-1185">Reference proteome</keyword>
<reference evidence="1" key="1">
    <citation type="submission" date="2021-03" db="EMBL/GenBank/DDBJ databases">
        <authorList>
            <consortium name="DOE Joint Genome Institute"/>
            <person name="Ahrendt S."/>
            <person name="Looney B.P."/>
            <person name="Miyauchi S."/>
            <person name="Morin E."/>
            <person name="Drula E."/>
            <person name="Courty P.E."/>
            <person name="Chicoki N."/>
            <person name="Fauchery L."/>
            <person name="Kohler A."/>
            <person name="Kuo A."/>
            <person name="Labutti K."/>
            <person name="Pangilinan J."/>
            <person name="Lipzen A."/>
            <person name="Riley R."/>
            <person name="Andreopoulos W."/>
            <person name="He G."/>
            <person name="Johnson J."/>
            <person name="Barry K.W."/>
            <person name="Grigoriev I.V."/>
            <person name="Nagy L."/>
            <person name="Hibbett D."/>
            <person name="Henrissat B."/>
            <person name="Matheny P.B."/>
            <person name="Labbe J."/>
            <person name="Martin F."/>
        </authorList>
    </citation>
    <scope>NUCLEOTIDE SEQUENCE</scope>
    <source>
        <strain evidence="1">HHB10654</strain>
    </source>
</reference>
<protein>
    <submittedName>
        <fullName evidence="1">Uncharacterized protein</fullName>
    </submittedName>
</protein>
<sequence length="421" mass="45794">MSWTTVTTSYTPSRPWPARASPVSHQSTVYTSPQFAARVVRQTPITHCTPIPPAVNPYFLPPPGTTTLPPALPIMPSPSTTLPPWAGAQYNALALAGICSPGVQFPVRPPWGTHQTYATRLPVIPPWKIPQNTPATTPVIPPAIPPAFQSRIDVEPASPLSADIEAVREEAIAARRASRGHSRRRYHSSDDDFSSEDDEDITSDDEPSFNARRVHASPAAQSQRQRRRLPPPHATGADCTPFYDPADAATGCLAPDSLASLQEKIRNPTTGVYDQRRYISVEHCAASHMAELFGDSDAMRELAGITTAGQDAVKLIRDIKHNMLGARANQSEMIGRWVDAMEPVYRKASALKFGQDASLRDALLRTGDVTLVYAHPYDDRLGAGCDADGVRDGGEKGWNLYGCILMELREVLRSTVGTSFA</sequence>